<name>A0A4Y8ZMC1_9SPHN</name>
<dbReference type="RefSeq" id="WP_135089037.1">
    <property type="nucleotide sequence ID" value="NZ_SPDV01000037.1"/>
</dbReference>
<protein>
    <recommendedName>
        <fullName evidence="3">Mobilization protein</fullName>
    </recommendedName>
</protein>
<evidence type="ECO:0000313" key="2">
    <source>
        <dbReference type="Proteomes" id="UP000298213"/>
    </source>
</evidence>
<dbReference type="AlphaFoldDB" id="A0A4Y8ZMC1"/>
<reference evidence="1 2" key="1">
    <citation type="submission" date="2019-03" db="EMBL/GenBank/DDBJ databases">
        <title>Genome sequence of Sphingomonas sp. 17J27-24.</title>
        <authorList>
            <person name="Kim M."/>
            <person name="Maeng S."/>
            <person name="Sathiyaraj S."/>
        </authorList>
    </citation>
    <scope>NUCLEOTIDE SEQUENCE [LARGE SCALE GENOMIC DNA]</scope>
    <source>
        <strain evidence="1 2">17J27-24</strain>
    </source>
</reference>
<evidence type="ECO:0000313" key="1">
    <source>
        <dbReference type="EMBL" id="TFI57141.1"/>
    </source>
</evidence>
<dbReference type="EMBL" id="SPDV01000037">
    <property type="protein sequence ID" value="TFI57141.1"/>
    <property type="molecule type" value="Genomic_DNA"/>
</dbReference>
<proteinExistence type="predicted"/>
<keyword evidence="2" id="KW-1185">Reference proteome</keyword>
<evidence type="ECO:0008006" key="3">
    <source>
        <dbReference type="Google" id="ProtNLM"/>
    </source>
</evidence>
<comment type="caution">
    <text evidence="1">The sequence shown here is derived from an EMBL/GenBank/DDBJ whole genome shotgun (WGS) entry which is preliminary data.</text>
</comment>
<organism evidence="1 2">
    <name type="scientific">Sphingomonas parva</name>
    <dbReference type="NCBI Taxonomy" id="2555898"/>
    <lineage>
        <taxon>Bacteria</taxon>
        <taxon>Pseudomonadati</taxon>
        <taxon>Pseudomonadota</taxon>
        <taxon>Alphaproteobacteria</taxon>
        <taxon>Sphingomonadales</taxon>
        <taxon>Sphingomonadaceae</taxon>
        <taxon>Sphingomonas</taxon>
    </lineage>
</organism>
<accession>A0A4Y8ZMC1</accession>
<sequence>MSCPGEKATASKTRTLSVRLLNAHADRVRAEAATKHVTISAVISHALFDRQRPTYLALAALGRLIAITEAARREPNIDPAVLAELKVLVRELRAAAWAEITNDH</sequence>
<dbReference type="Proteomes" id="UP000298213">
    <property type="component" value="Unassembled WGS sequence"/>
</dbReference>
<gene>
    <name evidence="1" type="ORF">E2493_16665</name>
</gene>